<evidence type="ECO:0000256" key="2">
    <source>
        <dbReference type="ARBA" id="ARBA00022679"/>
    </source>
</evidence>
<sequence>MHGSFNSSKLYQEDLLIQQIGKSYHQSLTILITDPWRAGAFEGFPETGAKKEGKMSKQRLLTGHEVEPMSEEWFTKKAQGHSTFTHGIVRILPDGWLYPGTTPRFLDRIQSVKFRNDDVIVLTFPKSGTTWMQEIIWTMLFNPNLDNPQATQPLLVRSADISSDMLFDSVNIQDVNPESLYATFNKMCPGKSVDDGVAVQCVDATPGQRVIKCHYPLELMPPDLLDKTKVVYVARNPKDMVLSFYHFYKVIKVFDYKDSLDSFIKLFMENDLVYCPFWPHIKQAWQKRNHPNLHFVFYEDLKADIQGELRKINQFLSTGLTEQQLKNVVQHTSFSSMKSRGDPIPDKGLFNKELHQSSGGYFRKGVTGDWKNHFSPELNQEMDKWIKDNIGDSGIRFKMD</sequence>
<proteinExistence type="inferred from homology"/>
<dbReference type="Proteomes" id="UP001292094">
    <property type="component" value="Unassembled WGS sequence"/>
</dbReference>
<evidence type="ECO:0000313" key="4">
    <source>
        <dbReference type="EMBL" id="KAK4320406.1"/>
    </source>
</evidence>
<dbReference type="InterPro" id="IPR000863">
    <property type="entry name" value="Sulfotransferase_dom"/>
</dbReference>
<evidence type="ECO:0000313" key="5">
    <source>
        <dbReference type="Proteomes" id="UP001292094"/>
    </source>
</evidence>
<comment type="caution">
    <text evidence="4">The sequence shown here is derived from an EMBL/GenBank/DDBJ whole genome shotgun (WGS) entry which is preliminary data.</text>
</comment>
<dbReference type="Pfam" id="PF00685">
    <property type="entry name" value="Sulfotransfer_1"/>
    <property type="match status" value="1"/>
</dbReference>
<organism evidence="4 5">
    <name type="scientific">Petrolisthes manimaculis</name>
    <dbReference type="NCBI Taxonomy" id="1843537"/>
    <lineage>
        <taxon>Eukaryota</taxon>
        <taxon>Metazoa</taxon>
        <taxon>Ecdysozoa</taxon>
        <taxon>Arthropoda</taxon>
        <taxon>Crustacea</taxon>
        <taxon>Multicrustacea</taxon>
        <taxon>Malacostraca</taxon>
        <taxon>Eumalacostraca</taxon>
        <taxon>Eucarida</taxon>
        <taxon>Decapoda</taxon>
        <taxon>Pleocyemata</taxon>
        <taxon>Anomura</taxon>
        <taxon>Galatheoidea</taxon>
        <taxon>Porcellanidae</taxon>
        <taxon>Petrolisthes</taxon>
    </lineage>
</organism>
<keyword evidence="5" id="KW-1185">Reference proteome</keyword>
<dbReference type="InterPro" id="IPR027417">
    <property type="entry name" value="P-loop_NTPase"/>
</dbReference>
<evidence type="ECO:0000259" key="3">
    <source>
        <dbReference type="Pfam" id="PF00685"/>
    </source>
</evidence>
<reference evidence="4" key="1">
    <citation type="submission" date="2023-11" db="EMBL/GenBank/DDBJ databases">
        <title>Genome assemblies of two species of porcelain crab, Petrolisthes cinctipes and Petrolisthes manimaculis (Anomura: Porcellanidae).</title>
        <authorList>
            <person name="Angst P."/>
        </authorList>
    </citation>
    <scope>NUCLEOTIDE SEQUENCE</scope>
    <source>
        <strain evidence="4">PB745_02</strain>
        <tissue evidence="4">Gill</tissue>
    </source>
</reference>
<gene>
    <name evidence="4" type="ORF">Pmani_008715</name>
</gene>
<dbReference type="EMBL" id="JAWZYT010000671">
    <property type="protein sequence ID" value="KAK4320406.1"/>
    <property type="molecule type" value="Genomic_DNA"/>
</dbReference>
<feature type="domain" description="Sulfotransferase" evidence="3">
    <location>
        <begin position="117"/>
        <end position="394"/>
    </location>
</feature>
<keyword evidence="2" id="KW-0808">Transferase</keyword>
<name>A0AAE1UHH6_9EUCA</name>
<accession>A0AAE1UHH6</accession>
<evidence type="ECO:0000256" key="1">
    <source>
        <dbReference type="ARBA" id="ARBA00005771"/>
    </source>
</evidence>
<dbReference type="GO" id="GO:0008146">
    <property type="term" value="F:sulfotransferase activity"/>
    <property type="evidence" value="ECO:0007669"/>
    <property type="project" value="InterPro"/>
</dbReference>
<dbReference type="PANTHER" id="PTHR11783">
    <property type="entry name" value="SULFOTRANSFERASE SULT"/>
    <property type="match status" value="1"/>
</dbReference>
<protein>
    <recommendedName>
        <fullName evidence="3">Sulfotransferase domain-containing protein</fullName>
    </recommendedName>
</protein>
<dbReference type="SUPFAM" id="SSF52540">
    <property type="entry name" value="P-loop containing nucleoside triphosphate hydrolases"/>
    <property type="match status" value="1"/>
</dbReference>
<comment type="similarity">
    <text evidence="1">Belongs to the sulfotransferase 1 family.</text>
</comment>
<dbReference type="AlphaFoldDB" id="A0AAE1UHH6"/>
<dbReference type="Gene3D" id="3.40.50.300">
    <property type="entry name" value="P-loop containing nucleotide triphosphate hydrolases"/>
    <property type="match status" value="1"/>
</dbReference>